<keyword evidence="5" id="KW-1185">Reference proteome</keyword>
<organism evidence="4 5">
    <name type="scientific">Natronobacillus azotifigens</name>
    <dbReference type="NCBI Taxonomy" id="472978"/>
    <lineage>
        <taxon>Bacteria</taxon>
        <taxon>Bacillati</taxon>
        <taxon>Bacillota</taxon>
        <taxon>Bacilli</taxon>
        <taxon>Bacillales</taxon>
        <taxon>Bacillaceae</taxon>
        <taxon>Natronobacillus</taxon>
    </lineage>
</organism>
<dbReference type="NCBIfam" id="TIGR03943">
    <property type="entry name" value="TIGR03943 family putative permease subunit"/>
    <property type="match status" value="1"/>
</dbReference>
<dbReference type="InterPro" id="IPR052955">
    <property type="entry name" value="UPF0703_membrane_permease"/>
</dbReference>
<gene>
    <name evidence="4" type="ORF">OWO01_11775</name>
</gene>
<evidence type="ECO:0000313" key="4">
    <source>
        <dbReference type="EMBL" id="MCZ0703891.1"/>
    </source>
</evidence>
<feature type="domain" description="DUF1980" evidence="2">
    <location>
        <begin position="9"/>
        <end position="120"/>
    </location>
</feature>
<name>A0A9J6REX4_9BACI</name>
<dbReference type="InterPro" id="IPR015402">
    <property type="entry name" value="DUF1980"/>
</dbReference>
<comment type="caution">
    <text evidence="4">The sequence shown here is derived from an EMBL/GenBank/DDBJ whole genome shotgun (WGS) entry which is preliminary data.</text>
</comment>
<dbReference type="InterPro" id="IPR048447">
    <property type="entry name" value="DUF1980_C"/>
</dbReference>
<dbReference type="Pfam" id="PF21537">
    <property type="entry name" value="DUF1980_C"/>
    <property type="match status" value="1"/>
</dbReference>
<dbReference type="PANTHER" id="PTHR40047">
    <property type="entry name" value="UPF0703 PROTEIN YCGQ"/>
    <property type="match status" value="1"/>
</dbReference>
<proteinExistence type="predicted"/>
<evidence type="ECO:0000259" key="2">
    <source>
        <dbReference type="Pfam" id="PF09323"/>
    </source>
</evidence>
<keyword evidence="1" id="KW-0812">Transmembrane</keyword>
<keyword evidence="1" id="KW-0472">Membrane</keyword>
<dbReference type="RefSeq" id="WP_268780655.1">
    <property type="nucleotide sequence ID" value="NZ_JAPRAT010000024.1"/>
</dbReference>
<keyword evidence="1" id="KW-1133">Transmembrane helix</keyword>
<protein>
    <submittedName>
        <fullName evidence="4">TIGR03943 family protein</fullName>
    </submittedName>
</protein>
<feature type="transmembrane region" description="Helical" evidence="1">
    <location>
        <begin position="89"/>
        <end position="107"/>
    </location>
</feature>
<dbReference type="PANTHER" id="PTHR40047:SF1">
    <property type="entry name" value="UPF0703 PROTEIN YCGQ"/>
    <property type="match status" value="1"/>
</dbReference>
<dbReference type="AlphaFoldDB" id="A0A9J6REX4"/>
<dbReference type="InterPro" id="IPR048493">
    <property type="entry name" value="DUF1980_N"/>
</dbReference>
<feature type="domain" description="DUF1980" evidence="3">
    <location>
        <begin position="165"/>
        <end position="300"/>
    </location>
</feature>
<evidence type="ECO:0000313" key="5">
    <source>
        <dbReference type="Proteomes" id="UP001084197"/>
    </source>
</evidence>
<dbReference type="EMBL" id="JAPRAT010000024">
    <property type="protein sequence ID" value="MCZ0703891.1"/>
    <property type="molecule type" value="Genomic_DNA"/>
</dbReference>
<reference evidence="4" key="1">
    <citation type="submission" date="2022-11" db="EMBL/GenBank/DDBJ databases">
        <title>WGS of Natronobacillus azotifigens 24KS-1, an anaerobic diazotrophic haloalkaliphile from soda-rich habitats.</title>
        <authorList>
            <person name="Sorokin D.Y."/>
            <person name="Merkel A.Y."/>
        </authorList>
    </citation>
    <scope>NUCLEOTIDE SEQUENCE</scope>
    <source>
        <strain evidence="4">24KS-1</strain>
    </source>
</reference>
<feature type="transmembrane region" description="Helical" evidence="1">
    <location>
        <begin position="7"/>
        <end position="26"/>
    </location>
</feature>
<dbReference type="Proteomes" id="UP001084197">
    <property type="component" value="Unassembled WGS sequence"/>
</dbReference>
<dbReference type="Pfam" id="PF09323">
    <property type="entry name" value="DUF1980"/>
    <property type="match status" value="1"/>
</dbReference>
<sequence length="306" mass="35392">MHFHLRHALRAIILLLFVLLILHLHLNGDLFKLINPKYERLSALGGIIFIILFVLQIQQIWTTNKADDHHCHEHCHQHDHDSSVWKRTIAYLIIMLPLFTGFVLPFATLDASIASNRGVMLSLTNHARASSLNRDVEVELPPDPMQNQEREHFYDTPADPNLYSNTISKEEHQVIIENLKTVDSITMNDQVYATYFDEINHDIEMFIDREITLKGFVYKDEELEENQVVIGRFLITHCIADASFIGFLSEVENASLLAEDMWVEVTGTLQLIEYKGIQLPTIKGAEWNKIVQPEQPYVYPHTIQIR</sequence>
<feature type="transmembrane region" description="Helical" evidence="1">
    <location>
        <begin position="38"/>
        <end position="55"/>
    </location>
</feature>
<accession>A0A9J6REX4</accession>
<evidence type="ECO:0000256" key="1">
    <source>
        <dbReference type="SAM" id="Phobius"/>
    </source>
</evidence>
<evidence type="ECO:0000259" key="3">
    <source>
        <dbReference type="Pfam" id="PF21537"/>
    </source>
</evidence>